<dbReference type="Pfam" id="PF12565">
    <property type="entry name" value="DUF3747"/>
    <property type="match status" value="1"/>
</dbReference>
<dbReference type="RefSeq" id="WP_073599138.1">
    <property type="nucleotide sequence ID" value="NZ_MRCB01000007.1"/>
</dbReference>
<feature type="compositionally biased region" description="Polar residues" evidence="1">
    <location>
        <begin position="250"/>
        <end position="264"/>
    </location>
</feature>
<sequence length="461" mass="49913">MRLSLAFTKILAVLATATLASVAIDNPVKAAVTFDEQEIDQNRIIAIARPYGTNKYDLLVIEQIPGKKTCWSESGSRPTIVEPLLLKFDFTGHCNRSTDSNGYSIRVDGRDFGLDYLLRIVERNGELFLVGTSRTNPSQRDIVIGRTYGLQRGFLKIHLNAGWRFSKRAYQGKVLGHVYFSGDRTAMNSPASSATATATLPPAENRTVSRSQPNAINRDRTNQNPPSRSSIDNNRSLPVPPSTISRDRTNQNPPSRSSIDNNRSLPVPPTAINRDRTDTNAPATNTGKEIRFTAGNSIPPSSPSSRSSSSLPPPPSIPSGRTPNPSAANAASPSSEESSPLPVPPQINSSQVVPQPTANARANSEKTLSDAIAVTPRPLPGASNANVAARSEVPSSSNYRVLVEASESSQQKQLRSLYPDAFRTVYQGRAMWQVGVFKTWDSADRVLQSVKNVGLDGLILD</sequence>
<feature type="signal peptide" evidence="2">
    <location>
        <begin position="1"/>
        <end position="30"/>
    </location>
</feature>
<organism evidence="3 4">
    <name type="scientific">Hydrococcus rivularis NIES-593</name>
    <dbReference type="NCBI Taxonomy" id="1921803"/>
    <lineage>
        <taxon>Bacteria</taxon>
        <taxon>Bacillati</taxon>
        <taxon>Cyanobacteriota</taxon>
        <taxon>Cyanophyceae</taxon>
        <taxon>Pleurocapsales</taxon>
        <taxon>Hydrococcaceae</taxon>
        <taxon>Hydrococcus</taxon>
    </lineage>
</organism>
<dbReference type="OrthoDB" id="9759810at2"/>
<feature type="compositionally biased region" description="Polar residues" evidence="1">
    <location>
        <begin position="206"/>
        <end position="215"/>
    </location>
</feature>
<comment type="caution">
    <text evidence="3">The sequence shown here is derived from an EMBL/GenBank/DDBJ whole genome shotgun (WGS) entry which is preliminary data.</text>
</comment>
<dbReference type="AlphaFoldDB" id="A0A1U7HKN3"/>
<evidence type="ECO:0000256" key="2">
    <source>
        <dbReference type="SAM" id="SignalP"/>
    </source>
</evidence>
<proteinExistence type="predicted"/>
<reference evidence="3 4" key="1">
    <citation type="submission" date="2016-11" db="EMBL/GenBank/DDBJ databases">
        <title>Draft Genome Sequences of Nine Cyanobacterial Strains from Diverse Habitats.</title>
        <authorList>
            <person name="Zhu T."/>
            <person name="Hou S."/>
            <person name="Lu X."/>
            <person name="Hess W.R."/>
        </authorList>
    </citation>
    <scope>NUCLEOTIDE SEQUENCE [LARGE SCALE GENOMIC DNA]</scope>
    <source>
        <strain evidence="3 4">NIES-593</strain>
    </source>
</reference>
<feature type="compositionally biased region" description="Low complexity" evidence="1">
    <location>
        <begin position="323"/>
        <end position="340"/>
    </location>
</feature>
<keyword evidence="4" id="KW-1185">Reference proteome</keyword>
<gene>
    <name evidence="3" type="ORF">NIES593_08325</name>
</gene>
<accession>A0A1U7HKN3</accession>
<name>A0A1U7HKN3_9CYAN</name>
<dbReference type="Proteomes" id="UP000186868">
    <property type="component" value="Unassembled WGS sequence"/>
</dbReference>
<evidence type="ECO:0000313" key="4">
    <source>
        <dbReference type="Proteomes" id="UP000186868"/>
    </source>
</evidence>
<feature type="region of interest" description="Disordered" evidence="1">
    <location>
        <begin position="187"/>
        <end position="365"/>
    </location>
</feature>
<evidence type="ECO:0008006" key="5">
    <source>
        <dbReference type="Google" id="ProtNLM"/>
    </source>
</evidence>
<feature type="compositionally biased region" description="Polar residues" evidence="1">
    <location>
        <begin position="222"/>
        <end position="236"/>
    </location>
</feature>
<dbReference type="InterPro" id="IPR022222">
    <property type="entry name" value="DUF3747"/>
</dbReference>
<protein>
    <recommendedName>
        <fullName evidence="5">Sporulation protein</fullName>
    </recommendedName>
</protein>
<keyword evidence="2" id="KW-0732">Signal</keyword>
<feature type="compositionally biased region" description="Low complexity" evidence="1">
    <location>
        <begin position="189"/>
        <end position="203"/>
    </location>
</feature>
<feature type="compositionally biased region" description="Polar residues" evidence="1">
    <location>
        <begin position="346"/>
        <end position="362"/>
    </location>
</feature>
<feature type="chain" id="PRO_5013295958" description="Sporulation protein" evidence="2">
    <location>
        <begin position="31"/>
        <end position="461"/>
    </location>
</feature>
<dbReference type="STRING" id="1921803.NIES593_08325"/>
<dbReference type="EMBL" id="MRCB01000007">
    <property type="protein sequence ID" value="OKH24153.1"/>
    <property type="molecule type" value="Genomic_DNA"/>
</dbReference>
<evidence type="ECO:0000313" key="3">
    <source>
        <dbReference type="EMBL" id="OKH24153.1"/>
    </source>
</evidence>
<evidence type="ECO:0000256" key="1">
    <source>
        <dbReference type="SAM" id="MobiDB-lite"/>
    </source>
</evidence>
<feature type="compositionally biased region" description="Low complexity" evidence="1">
    <location>
        <begin position="297"/>
        <end position="310"/>
    </location>
</feature>